<evidence type="ECO:0000256" key="4">
    <source>
        <dbReference type="ARBA" id="ARBA00023002"/>
    </source>
</evidence>
<accession>A0A927B359</accession>
<keyword evidence="3" id="KW-0479">Metal-binding</keyword>
<dbReference type="InterPro" id="IPR005117">
    <property type="entry name" value="NiRdtase/SiRdtase_haem-b_fer"/>
</dbReference>
<dbReference type="InterPro" id="IPR051329">
    <property type="entry name" value="NIR_SIR_4Fe-4S"/>
</dbReference>
<keyword evidence="1" id="KW-0004">4Fe-4S</keyword>
<dbReference type="GO" id="GO:0020037">
    <property type="term" value="F:heme binding"/>
    <property type="evidence" value="ECO:0007669"/>
    <property type="project" value="InterPro"/>
</dbReference>
<evidence type="ECO:0000259" key="8">
    <source>
        <dbReference type="Pfam" id="PF03460"/>
    </source>
</evidence>
<evidence type="ECO:0000256" key="2">
    <source>
        <dbReference type="ARBA" id="ARBA00022617"/>
    </source>
</evidence>
<dbReference type="PANTHER" id="PTHR32439:SF9">
    <property type="entry name" value="BLR3264 PROTEIN"/>
    <property type="match status" value="1"/>
</dbReference>
<dbReference type="SUPFAM" id="SSF55124">
    <property type="entry name" value="Nitrite/Sulfite reductase N-terminal domain-like"/>
    <property type="match status" value="2"/>
</dbReference>
<dbReference type="GO" id="GO:0016491">
    <property type="term" value="F:oxidoreductase activity"/>
    <property type="evidence" value="ECO:0007669"/>
    <property type="project" value="UniProtKB-KW"/>
</dbReference>
<dbReference type="InterPro" id="IPR006066">
    <property type="entry name" value="NO2/SO3_Rdtase_FeS/sirohaem_BS"/>
</dbReference>
<evidence type="ECO:0000256" key="5">
    <source>
        <dbReference type="ARBA" id="ARBA00023004"/>
    </source>
</evidence>
<evidence type="ECO:0000256" key="3">
    <source>
        <dbReference type="ARBA" id="ARBA00022723"/>
    </source>
</evidence>
<evidence type="ECO:0000256" key="6">
    <source>
        <dbReference type="ARBA" id="ARBA00023014"/>
    </source>
</evidence>
<dbReference type="EMBL" id="JACXAA010000005">
    <property type="protein sequence ID" value="MBD2754412.1"/>
    <property type="molecule type" value="Genomic_DNA"/>
</dbReference>
<feature type="domain" description="Nitrite/sulphite reductase 4Fe-4S" evidence="7">
    <location>
        <begin position="399"/>
        <end position="518"/>
    </location>
</feature>
<evidence type="ECO:0000259" key="7">
    <source>
        <dbReference type="Pfam" id="PF01077"/>
    </source>
</evidence>
<feature type="domain" description="Nitrite/Sulfite reductase ferredoxin-like" evidence="8">
    <location>
        <begin position="47"/>
        <end position="113"/>
    </location>
</feature>
<dbReference type="Pfam" id="PF01077">
    <property type="entry name" value="NIR_SIR"/>
    <property type="match status" value="2"/>
</dbReference>
<dbReference type="PRINTS" id="PR00397">
    <property type="entry name" value="SIROHAEM"/>
</dbReference>
<comment type="caution">
    <text evidence="9">The sequence shown here is derived from an EMBL/GenBank/DDBJ whole genome shotgun (WGS) entry which is preliminary data.</text>
</comment>
<dbReference type="GO" id="GO:0051539">
    <property type="term" value="F:4 iron, 4 sulfur cluster binding"/>
    <property type="evidence" value="ECO:0007669"/>
    <property type="project" value="UniProtKB-KW"/>
</dbReference>
<dbReference type="Gene3D" id="3.90.480.10">
    <property type="entry name" value="Sulfite Reductase Hemoprotein,Domain 2"/>
    <property type="match status" value="1"/>
</dbReference>
<keyword evidence="5" id="KW-0408">Iron</keyword>
<evidence type="ECO:0000313" key="9">
    <source>
        <dbReference type="EMBL" id="MBD2754412.1"/>
    </source>
</evidence>
<gene>
    <name evidence="9" type="ORF">IC230_16005</name>
</gene>
<proteinExistence type="predicted"/>
<dbReference type="RefSeq" id="WP_191040044.1">
    <property type="nucleotide sequence ID" value="NZ_JACXAA010000005.1"/>
</dbReference>
<dbReference type="PANTHER" id="PTHR32439">
    <property type="entry name" value="FERREDOXIN--NITRITE REDUCTASE, CHLOROPLASTIC"/>
    <property type="match status" value="1"/>
</dbReference>
<feature type="domain" description="Nitrite/sulphite reductase 4Fe-4S" evidence="7">
    <location>
        <begin position="122"/>
        <end position="272"/>
    </location>
</feature>
<dbReference type="Gene3D" id="3.30.413.10">
    <property type="entry name" value="Sulfite Reductase Hemoprotein, domain 1"/>
    <property type="match status" value="2"/>
</dbReference>
<dbReference type="GO" id="GO:0046872">
    <property type="term" value="F:metal ion binding"/>
    <property type="evidence" value="ECO:0007669"/>
    <property type="project" value="UniProtKB-KW"/>
</dbReference>
<keyword evidence="10" id="KW-1185">Reference proteome</keyword>
<dbReference type="Proteomes" id="UP000653797">
    <property type="component" value="Unassembled WGS sequence"/>
</dbReference>
<reference evidence="9" key="1">
    <citation type="submission" date="2020-09" db="EMBL/GenBank/DDBJ databases">
        <authorList>
            <person name="Kim M.K."/>
        </authorList>
    </citation>
    <scope>NUCLEOTIDE SEQUENCE</scope>
    <source>
        <strain evidence="9">BT704</strain>
    </source>
</reference>
<name>A0A927B359_9BACT</name>
<organism evidence="9 10">
    <name type="scientific">Spirosoma validum</name>
    <dbReference type="NCBI Taxonomy" id="2771355"/>
    <lineage>
        <taxon>Bacteria</taxon>
        <taxon>Pseudomonadati</taxon>
        <taxon>Bacteroidota</taxon>
        <taxon>Cytophagia</taxon>
        <taxon>Cytophagales</taxon>
        <taxon>Cytophagaceae</taxon>
        <taxon>Spirosoma</taxon>
    </lineage>
</organism>
<dbReference type="InterPro" id="IPR006067">
    <property type="entry name" value="NO2/SO3_Rdtase_4Fe4S_dom"/>
</dbReference>
<keyword evidence="6" id="KW-0411">Iron-sulfur</keyword>
<feature type="domain" description="Nitrite/Sulfite reductase ferredoxin-like" evidence="8">
    <location>
        <begin position="324"/>
        <end position="389"/>
    </location>
</feature>
<sequence>MSIHLTEAVSQAAQRDILDLERKISSFRQGDIADEAFRKFRLTRGVYGQRQPGVQMIRIKLPHGRITANQLIRIADLSDKFATGNLHATTRQDIQLHFVKLADSPQLWADLEDAGITLKEACGNTVRNVTGSARAGIDPEEPFDITPYAHSIFDYFLRNPICQDMGRKFKISLSSSEKDSAYGYMHDVGLVARLQEGKRGFKVMLGGGLGAQPFAAQTAFEFLEEDRVIPFIEGVIRVFDRYGERQKRHKARMKYLLNDIGLEELVRRIAEETPALRSKTFVIDETSGNSLFAPPLAARIDAPALDMQTDNERFNRWLKTNVFEQKQAGWYAVQLRVLLGDMHSDTARALAQVVKQYAADDIRVTVNQGYLLRFIKPEDLPAVFEALDALGLAEPGFDTTADITTCPGTDTCNLAISSSYGITRALEQMMHEEFPDLVFNDDIKIKISGCMNGCGQHSVANIGYHGSSLKNGAYVLPALQVLLGGGFNGKGEGLIADKVIKIPAKRGPDSLRFLLRDFEANAFDGEYYSDYYARQGKNYFYQLLKPLADLKTLVDSDYIDWDHTEQYVTEVGIGECASVLIDLVATTLTEAGEKLGWAREALSESRWADALYHAYNVFITGARAALMSRSIPTNTQHGIVSDFDNTFVGEPDFHQAEGEFKGLVFSINKQGPSEVFAVQFIAQAEAFLQAVQTYREMQIEAEGLPELQELSQAQDS</sequence>
<dbReference type="InterPro" id="IPR036136">
    <property type="entry name" value="Nit/Sulf_reduc_fer-like_dom_sf"/>
</dbReference>
<dbReference type="SUPFAM" id="SSF56014">
    <property type="entry name" value="Nitrite and sulphite reductase 4Fe-4S domain-like"/>
    <property type="match status" value="2"/>
</dbReference>
<dbReference type="Pfam" id="PF03460">
    <property type="entry name" value="NIR_SIR_ferr"/>
    <property type="match status" value="2"/>
</dbReference>
<protein>
    <submittedName>
        <fullName evidence="9">Nitrite/sulfite reductase</fullName>
    </submittedName>
</protein>
<dbReference type="InterPro" id="IPR045854">
    <property type="entry name" value="NO2/SO3_Rdtase_4Fe4S_sf"/>
</dbReference>
<dbReference type="AlphaFoldDB" id="A0A927B359"/>
<evidence type="ECO:0000313" key="10">
    <source>
        <dbReference type="Proteomes" id="UP000653797"/>
    </source>
</evidence>
<keyword evidence="4" id="KW-0560">Oxidoreductase</keyword>
<evidence type="ECO:0000256" key="1">
    <source>
        <dbReference type="ARBA" id="ARBA00022485"/>
    </source>
</evidence>
<keyword evidence="2" id="KW-0349">Heme</keyword>